<feature type="transmembrane region" description="Helical" evidence="5">
    <location>
        <begin position="36"/>
        <end position="57"/>
    </location>
</feature>
<dbReference type="STRING" id="703135.A0A2A9NES8"/>
<keyword evidence="5" id="KW-0187">Copper transport</keyword>
<dbReference type="EMBL" id="KZ302220">
    <property type="protein sequence ID" value="PFH46222.1"/>
    <property type="molecule type" value="Genomic_DNA"/>
</dbReference>
<feature type="transmembrane region" description="Helical" evidence="5">
    <location>
        <begin position="131"/>
        <end position="156"/>
    </location>
</feature>
<evidence type="ECO:0000256" key="4">
    <source>
        <dbReference type="ARBA" id="ARBA00023136"/>
    </source>
</evidence>
<protein>
    <recommendedName>
        <fullName evidence="5">Copper transport protein</fullName>
    </recommendedName>
</protein>
<feature type="non-terminal residue" evidence="6">
    <location>
        <position position="1"/>
    </location>
</feature>
<reference evidence="6 7" key="1">
    <citation type="submission" date="2014-02" db="EMBL/GenBank/DDBJ databases">
        <title>Transposable element dynamics among asymbiotic and ectomycorrhizal Amanita fungi.</title>
        <authorList>
            <consortium name="DOE Joint Genome Institute"/>
            <person name="Hess J."/>
            <person name="Skrede I."/>
            <person name="Wolfe B."/>
            <person name="LaButti K."/>
            <person name="Ohm R.A."/>
            <person name="Grigoriev I.V."/>
            <person name="Pringle A."/>
        </authorList>
    </citation>
    <scope>NUCLEOTIDE SEQUENCE [LARGE SCALE GENOMIC DNA]</scope>
    <source>
        <strain evidence="6 7">SKay4041</strain>
    </source>
</reference>
<evidence type="ECO:0000256" key="5">
    <source>
        <dbReference type="RuleBase" id="RU367022"/>
    </source>
</evidence>
<dbReference type="PANTHER" id="PTHR12483:SF27">
    <property type="entry name" value="COPPER TRANSPORT PROTEIN CTR1"/>
    <property type="match status" value="1"/>
</dbReference>
<keyword evidence="7" id="KW-1185">Reference proteome</keyword>
<comment type="similarity">
    <text evidence="5">Belongs to the copper transporter (Ctr) (TC 1.A.56) family. SLC31A subfamily.</text>
</comment>
<accession>A0A2A9NES8</accession>
<keyword evidence="5" id="KW-0406">Ion transport</keyword>
<name>A0A2A9NES8_9AGAR</name>
<feature type="non-terminal residue" evidence="6">
    <location>
        <position position="165"/>
    </location>
</feature>
<evidence type="ECO:0000256" key="2">
    <source>
        <dbReference type="ARBA" id="ARBA00022692"/>
    </source>
</evidence>
<organism evidence="6 7">
    <name type="scientific">Amanita thiersii Skay4041</name>
    <dbReference type="NCBI Taxonomy" id="703135"/>
    <lineage>
        <taxon>Eukaryota</taxon>
        <taxon>Fungi</taxon>
        <taxon>Dikarya</taxon>
        <taxon>Basidiomycota</taxon>
        <taxon>Agaricomycotina</taxon>
        <taxon>Agaricomycetes</taxon>
        <taxon>Agaricomycetidae</taxon>
        <taxon>Agaricales</taxon>
        <taxon>Pluteineae</taxon>
        <taxon>Amanitaceae</taxon>
        <taxon>Amanita</taxon>
    </lineage>
</organism>
<dbReference type="OrthoDB" id="73901at2759"/>
<gene>
    <name evidence="6" type="ORF">AMATHDRAFT_115099</name>
</gene>
<dbReference type="AlphaFoldDB" id="A0A2A9NES8"/>
<dbReference type="PANTHER" id="PTHR12483">
    <property type="entry name" value="SOLUTE CARRIER FAMILY 31 COPPER TRANSPORTERS"/>
    <property type="match status" value="1"/>
</dbReference>
<dbReference type="GO" id="GO:0005886">
    <property type="term" value="C:plasma membrane"/>
    <property type="evidence" value="ECO:0007669"/>
    <property type="project" value="TreeGrafter"/>
</dbReference>
<keyword evidence="2 5" id="KW-0812">Transmembrane</keyword>
<comment type="subcellular location">
    <subcellularLocation>
        <location evidence="1 5">Membrane</location>
        <topology evidence="1 5">Multi-pass membrane protein</topology>
    </subcellularLocation>
</comment>
<evidence type="ECO:0000313" key="6">
    <source>
        <dbReference type="EMBL" id="PFH46222.1"/>
    </source>
</evidence>
<dbReference type="Proteomes" id="UP000242287">
    <property type="component" value="Unassembled WGS sequence"/>
</dbReference>
<evidence type="ECO:0000256" key="3">
    <source>
        <dbReference type="ARBA" id="ARBA00022989"/>
    </source>
</evidence>
<proteinExistence type="inferred from homology"/>
<dbReference type="Pfam" id="PF04145">
    <property type="entry name" value="Ctr"/>
    <property type="match status" value="1"/>
</dbReference>
<keyword evidence="5" id="KW-0813">Transport</keyword>
<keyword evidence="5" id="KW-0186">Copper</keyword>
<dbReference type="GO" id="GO:0005375">
    <property type="term" value="F:copper ion transmembrane transporter activity"/>
    <property type="evidence" value="ECO:0007669"/>
    <property type="project" value="UniProtKB-UniRule"/>
</dbReference>
<evidence type="ECO:0000256" key="1">
    <source>
        <dbReference type="ARBA" id="ARBA00004141"/>
    </source>
</evidence>
<dbReference type="InterPro" id="IPR007274">
    <property type="entry name" value="Cop_transporter"/>
</dbReference>
<sequence>NGMDMSMDGAMELTPSNMVPYLHLTPFGDTLWFQGWVPTGAGAVIGACIALFLLGIFERWLAASRAMAESAWGRSAQLAMLEKLNRSKDTTPTDKKPKLRMIMTLRGRHVPPFMPAHDIARGILHVAQTAVGFLFMLAVMTFQVAYIASICVGVGIGEIMFGRYI</sequence>
<keyword evidence="4 5" id="KW-0472">Membrane</keyword>
<keyword evidence="3 5" id="KW-1133">Transmembrane helix</keyword>
<evidence type="ECO:0000313" key="7">
    <source>
        <dbReference type="Proteomes" id="UP000242287"/>
    </source>
</evidence>